<dbReference type="InterPro" id="IPR051454">
    <property type="entry name" value="RNA/ubiquinone_mod_enzymes"/>
</dbReference>
<dbReference type="EMBL" id="DTAK01000013">
    <property type="protein sequence ID" value="HGU59068.1"/>
    <property type="molecule type" value="Genomic_DNA"/>
</dbReference>
<protein>
    <submittedName>
        <fullName evidence="1">U32 family peptidase</fullName>
    </submittedName>
</protein>
<reference evidence="1" key="1">
    <citation type="journal article" date="2020" name="mSystems">
        <title>Genome- and Community-Level Interaction Insights into Carbon Utilization and Element Cycling Functions of Hydrothermarchaeota in Hydrothermal Sediment.</title>
        <authorList>
            <person name="Zhou Z."/>
            <person name="Liu Y."/>
            <person name="Xu W."/>
            <person name="Pan J."/>
            <person name="Luo Z.H."/>
            <person name="Li M."/>
        </authorList>
    </citation>
    <scope>NUCLEOTIDE SEQUENCE [LARGE SCALE GENOMIC DNA]</scope>
    <source>
        <strain evidence="2">SpSt-62</strain>
        <strain evidence="1">SpSt-97</strain>
    </source>
</reference>
<dbReference type="InterPro" id="IPR036206">
    <property type="entry name" value="ThiamineP_synth_sf"/>
</dbReference>
<dbReference type="AlphaFoldDB" id="A0A7C3YEE9"/>
<organism evidence="1">
    <name type="scientific">Geoglobus ahangari</name>
    <dbReference type="NCBI Taxonomy" id="113653"/>
    <lineage>
        <taxon>Archaea</taxon>
        <taxon>Methanobacteriati</taxon>
        <taxon>Methanobacteriota</taxon>
        <taxon>Archaeoglobi</taxon>
        <taxon>Archaeoglobales</taxon>
        <taxon>Archaeoglobaceae</taxon>
        <taxon>Geoglobus</taxon>
    </lineage>
</organism>
<name>A0A7C3YEE9_9EURY</name>
<dbReference type="InterPro" id="IPR001539">
    <property type="entry name" value="Peptidase_U32"/>
</dbReference>
<proteinExistence type="predicted"/>
<dbReference type="EMBL" id="DTPI01000008">
    <property type="protein sequence ID" value="HGE65799.1"/>
    <property type="molecule type" value="Genomic_DNA"/>
</dbReference>
<evidence type="ECO:0000313" key="2">
    <source>
        <dbReference type="EMBL" id="HGU59068.1"/>
    </source>
</evidence>
<gene>
    <name evidence="2" type="ORF">ENT89_02520</name>
    <name evidence="1" type="ORF">ENX77_01515</name>
</gene>
<dbReference type="PANTHER" id="PTHR30217:SF3">
    <property type="entry name" value="UBIQUINONE BIOSYNTHESIS PROTEIN UBIU"/>
    <property type="match status" value="1"/>
</dbReference>
<accession>A0A7C3YEE9</accession>
<evidence type="ECO:0000313" key="1">
    <source>
        <dbReference type="EMBL" id="HGE65799.1"/>
    </source>
</evidence>
<dbReference type="Pfam" id="PF01136">
    <property type="entry name" value="Peptidase_U32"/>
    <property type="match status" value="1"/>
</dbReference>
<dbReference type="SUPFAM" id="SSF51391">
    <property type="entry name" value="Thiamin phosphate synthase"/>
    <property type="match status" value="1"/>
</dbReference>
<dbReference type="PANTHER" id="PTHR30217">
    <property type="entry name" value="PEPTIDASE U32 FAMILY"/>
    <property type="match status" value="1"/>
</dbReference>
<sequence>MVELLGPGGNLEMVEAVFEAGADSVYCGVKGWSRRSKKYELDISQLREAVRIAHNHSGQLRAAVNAMPKAGEEGMFKNLLEELYSIEVDAIILNDIGLMKITNERYPDLKIVASIGSSILNKEEAKLYREAGASLLVADCKMSLEEIREIKEYAKIGIEVLIHANTDFTYLGRCWISSYKALKFDEIDGKAYYIGSPNRGGVCFRPCLLRWSLVGEKIYAKDFQLPNDMFLMLDEIPVLIDNGVDCLKIQGREYSVPLIRDIVKLYRNFIDEYLSKGSVNLEEYRVKLSLIAEKRDSERLRRTLELMKAAWEEKSEV</sequence>
<comment type="caution">
    <text evidence="1">The sequence shown here is derived from an EMBL/GenBank/DDBJ whole genome shotgun (WGS) entry which is preliminary data.</text>
</comment>